<evidence type="ECO:0000313" key="3">
    <source>
        <dbReference type="Proteomes" id="UP000828390"/>
    </source>
</evidence>
<dbReference type="Proteomes" id="UP000828390">
    <property type="component" value="Unassembled WGS sequence"/>
</dbReference>
<organism evidence="2 3">
    <name type="scientific">Dreissena polymorpha</name>
    <name type="common">Zebra mussel</name>
    <name type="synonym">Mytilus polymorpha</name>
    <dbReference type="NCBI Taxonomy" id="45954"/>
    <lineage>
        <taxon>Eukaryota</taxon>
        <taxon>Metazoa</taxon>
        <taxon>Spiralia</taxon>
        <taxon>Lophotrochozoa</taxon>
        <taxon>Mollusca</taxon>
        <taxon>Bivalvia</taxon>
        <taxon>Autobranchia</taxon>
        <taxon>Heteroconchia</taxon>
        <taxon>Euheterodonta</taxon>
        <taxon>Imparidentia</taxon>
        <taxon>Neoheterodontei</taxon>
        <taxon>Myida</taxon>
        <taxon>Dreissenoidea</taxon>
        <taxon>Dreissenidae</taxon>
        <taxon>Dreissena</taxon>
    </lineage>
</organism>
<dbReference type="PANTHER" id="PTHR17469">
    <property type="entry name" value="SPERM SPECIFIC ANTIGEN 2-RELATED"/>
    <property type="match status" value="1"/>
</dbReference>
<accession>A0A9D4I9T3</accession>
<feature type="region of interest" description="Disordered" evidence="1">
    <location>
        <begin position="319"/>
        <end position="354"/>
    </location>
</feature>
<feature type="compositionally biased region" description="Basic and acidic residues" evidence="1">
    <location>
        <begin position="504"/>
        <end position="514"/>
    </location>
</feature>
<feature type="compositionally biased region" description="Polar residues" evidence="1">
    <location>
        <begin position="319"/>
        <end position="339"/>
    </location>
</feature>
<reference evidence="2" key="2">
    <citation type="submission" date="2020-11" db="EMBL/GenBank/DDBJ databases">
        <authorList>
            <person name="McCartney M.A."/>
            <person name="Auch B."/>
            <person name="Kono T."/>
            <person name="Mallez S."/>
            <person name="Becker A."/>
            <person name="Gohl D.M."/>
            <person name="Silverstein K.A.T."/>
            <person name="Koren S."/>
            <person name="Bechman K.B."/>
            <person name="Herman A."/>
            <person name="Abrahante J.E."/>
            <person name="Garbe J."/>
        </authorList>
    </citation>
    <scope>NUCLEOTIDE SEQUENCE</scope>
    <source>
        <strain evidence="2">Duluth1</strain>
        <tissue evidence="2">Whole animal</tissue>
    </source>
</reference>
<evidence type="ECO:0000256" key="1">
    <source>
        <dbReference type="SAM" id="MobiDB-lite"/>
    </source>
</evidence>
<name>A0A9D4I9T3_DREPO</name>
<comment type="caution">
    <text evidence="2">The sequence shown here is derived from an EMBL/GenBank/DDBJ whole genome shotgun (WGS) entry which is preliminary data.</text>
</comment>
<feature type="non-terminal residue" evidence="2">
    <location>
        <position position="1181"/>
    </location>
</feature>
<dbReference type="PANTHER" id="PTHR17469:SF15">
    <property type="entry name" value="ITPR-INTERACTING DOMAIN-CONTAINING PROTEIN"/>
    <property type="match status" value="1"/>
</dbReference>
<sequence>MQPGRDNSLYNITEQCFHQGLGIRGNNLDSGIQEDPIEMTKLAPENKSHAEVMALKQDLQITAGAVRPDNGKPENTSVGLGREYDQCVNELEPDVDRDAGRRVGPPGVKIRRKLVGNVVKPSVDAHELLQLTENFDDDLMESSDDAFEKDDATREPKQYLKSEDLKSEDHRCGEYDEHDGASLSERAANRMGSLIRETTGDEDDLPVGCEAGSMKKMKDKNDRKSSEKRLQWRSVVEKSVTSSLNSRPTQTLRSCVEQILCQREMDPETVLRNLGFDGSSADDPLNRIPDRFLAHQRLLQETSLAQYLLSHPELQGQLPVSGSQPFSSPQLMENWAQDQSAAGSSKSKRKGSLHSSFSTVARSIRFIQGAQTQAQAPVSPDEETKVLSAIPSILDLPNRRALARQGFYGPEYIVRRSSETGQDGKSPKGSMSAAERRRQFHYKVKSRNQNWSLTEEPKENKDHTQQDQGPARESVDSWDRAILLKSFSDRISSDSSYESNDSVGEERGRLKRENSISNLRRQYQNTIRQSVDRDGSVFTVDKDDVESVLEKSPHRITELRRRQVEGLMLSMVDDGDYCTEDGTVPASASSRTLAFVNAQNSKMSTLTGSPLTPKEFSYSFEDRLKDGESEFDFEKQPKPAKSCVSRPQNVSIIIEEDASSLDGVSKKEVNPLLQAVSSKNELSFPVLTQRSDSSNTLVPTESMGDNDPESDFASKSGDLDLDPCYADALSESASSLMSGETVIRGLSPFEHAGERTVRFPGSRQSMDDKRLKPLVNPPQESFELEEISSADVAHEDVGGVSRRSSIRRGHMEKTASTQSDSSGFADIDPAGEPTLADHKIRQATMLNEVPELAETSKLVSVSRKFRNIVEQDYEDNSNPALRTIAYTAETETGNKSVLYTVDLPLIPLPCQQLAKNSLQDQSRQPRYVSSLNLETELLDDDESEKSSESRVRVKPVGPAVFLTLHDLKNNQSHLSDENDFENCDNNLSAGEWRKEGLGIHDVNNETANDSQQTFQRERDVMQSKQSILQRKLSKQSMVASKTQTADWLLNNESKRKAFKMGRPNWASTPNLKPKGDARVTGVWKRHFQMEESMSLDIPPEESGDELSLKLRQHSLDFDHENILGNAKPHLKHLRGDSACASLDESMYSSKSSMLGSYQGVSDEYLNYLRLARLVNGPSPIM</sequence>
<feature type="region of interest" description="Disordered" evidence="1">
    <location>
        <begin position="793"/>
        <end position="825"/>
    </location>
</feature>
<feature type="compositionally biased region" description="Polar residues" evidence="1">
    <location>
        <begin position="686"/>
        <end position="699"/>
    </location>
</feature>
<dbReference type="EMBL" id="JAIWYP010000010">
    <property type="protein sequence ID" value="KAH3753655.1"/>
    <property type="molecule type" value="Genomic_DNA"/>
</dbReference>
<feature type="compositionally biased region" description="Basic and acidic residues" evidence="1">
    <location>
        <begin position="455"/>
        <end position="465"/>
    </location>
</feature>
<proteinExistence type="predicted"/>
<gene>
    <name evidence="2" type="ORF">DPMN_188297</name>
</gene>
<feature type="compositionally biased region" description="Low complexity" evidence="1">
    <location>
        <begin position="493"/>
        <end position="502"/>
    </location>
</feature>
<keyword evidence="3" id="KW-1185">Reference proteome</keyword>
<dbReference type="InterPro" id="IPR043444">
    <property type="entry name" value="TESPA1-like"/>
</dbReference>
<feature type="compositionally biased region" description="Basic and acidic residues" evidence="1">
    <location>
        <begin position="219"/>
        <end position="229"/>
    </location>
</feature>
<reference evidence="2" key="1">
    <citation type="journal article" date="2019" name="bioRxiv">
        <title>The Genome of the Zebra Mussel, Dreissena polymorpha: A Resource for Invasive Species Research.</title>
        <authorList>
            <person name="McCartney M.A."/>
            <person name="Auch B."/>
            <person name="Kono T."/>
            <person name="Mallez S."/>
            <person name="Zhang Y."/>
            <person name="Obille A."/>
            <person name="Becker A."/>
            <person name="Abrahante J.E."/>
            <person name="Garbe J."/>
            <person name="Badalamenti J.P."/>
            <person name="Herman A."/>
            <person name="Mangelson H."/>
            <person name="Liachko I."/>
            <person name="Sullivan S."/>
            <person name="Sone E.D."/>
            <person name="Koren S."/>
            <person name="Silverstein K.A.T."/>
            <person name="Beckman K.B."/>
            <person name="Gohl D.M."/>
        </authorList>
    </citation>
    <scope>NUCLEOTIDE SEQUENCE</scope>
    <source>
        <strain evidence="2">Duluth1</strain>
        <tissue evidence="2">Whole animal</tissue>
    </source>
</reference>
<feature type="region of interest" description="Disordered" evidence="1">
    <location>
        <begin position="414"/>
        <end position="475"/>
    </location>
</feature>
<dbReference type="AlphaFoldDB" id="A0A9D4I9T3"/>
<protein>
    <submittedName>
        <fullName evidence="2">Uncharacterized protein</fullName>
    </submittedName>
</protein>
<evidence type="ECO:0000313" key="2">
    <source>
        <dbReference type="EMBL" id="KAH3753655.1"/>
    </source>
</evidence>
<feature type="compositionally biased region" description="Basic and acidic residues" evidence="1">
    <location>
        <begin position="149"/>
        <end position="180"/>
    </location>
</feature>
<feature type="region of interest" description="Disordered" evidence="1">
    <location>
        <begin position="492"/>
        <end position="517"/>
    </location>
</feature>
<feature type="region of interest" description="Disordered" evidence="1">
    <location>
        <begin position="146"/>
        <end position="229"/>
    </location>
</feature>
<feature type="region of interest" description="Disordered" evidence="1">
    <location>
        <begin position="686"/>
        <end position="717"/>
    </location>
</feature>